<dbReference type="Gene3D" id="3.30.2130.10">
    <property type="entry name" value="VC0802-like"/>
    <property type="match status" value="1"/>
</dbReference>
<evidence type="ECO:0000256" key="10">
    <source>
        <dbReference type="RuleBase" id="RU003448"/>
    </source>
</evidence>
<comment type="pathway">
    <text evidence="1 11">Amino-acid biosynthesis; L-lysine biosynthesis via DAP pathway; (S)-tetrahydrodipicolinate from L-aspartate: step 1/4.</text>
</comment>
<dbReference type="NCBIfam" id="TIGR00657">
    <property type="entry name" value="asp_kinases"/>
    <property type="match status" value="1"/>
</dbReference>
<dbReference type="RefSeq" id="WP_195168864.1">
    <property type="nucleotide sequence ID" value="NZ_CP062983.1"/>
</dbReference>
<dbReference type="GO" id="GO:0009090">
    <property type="term" value="P:homoserine biosynthetic process"/>
    <property type="evidence" value="ECO:0007669"/>
    <property type="project" value="TreeGrafter"/>
</dbReference>
<dbReference type="EMBL" id="CP062983">
    <property type="protein sequence ID" value="QPC80789.1"/>
    <property type="molecule type" value="Genomic_DNA"/>
</dbReference>
<dbReference type="UniPathway" id="UPA00034">
    <property type="reaction ID" value="UER00015"/>
</dbReference>
<dbReference type="Pfam" id="PF00696">
    <property type="entry name" value="AA_kinase"/>
    <property type="match status" value="1"/>
</dbReference>
<evidence type="ECO:0000313" key="13">
    <source>
        <dbReference type="EMBL" id="QPC80789.1"/>
    </source>
</evidence>
<comment type="similarity">
    <text evidence="2 10">Belongs to the aspartokinase family.</text>
</comment>
<dbReference type="InterPro" id="IPR005260">
    <property type="entry name" value="Asp_kin_monofn"/>
</dbReference>
<dbReference type="AlphaFoldDB" id="A0A7S8ICY1"/>
<keyword evidence="7" id="KW-0220">Diaminopimelate biosynthesis</keyword>
<dbReference type="InterPro" id="IPR001048">
    <property type="entry name" value="Asp/Glu/Uridylate_kinase"/>
</dbReference>
<dbReference type="InterPro" id="IPR042199">
    <property type="entry name" value="AsparK_Bifunc_asparK/hSer_DH"/>
</dbReference>
<dbReference type="GO" id="GO:0009088">
    <property type="term" value="P:threonine biosynthetic process"/>
    <property type="evidence" value="ECO:0007669"/>
    <property type="project" value="UniProtKB-UniPathway"/>
</dbReference>
<dbReference type="PANTHER" id="PTHR21499">
    <property type="entry name" value="ASPARTATE KINASE"/>
    <property type="match status" value="1"/>
</dbReference>
<evidence type="ECO:0000256" key="8">
    <source>
        <dbReference type="ARBA" id="ARBA00047872"/>
    </source>
</evidence>
<dbReference type="EC" id="2.7.2.4" evidence="10"/>
<keyword evidence="6 9" id="KW-0067">ATP-binding</keyword>
<dbReference type="GO" id="GO:0004072">
    <property type="term" value="F:aspartate kinase activity"/>
    <property type="evidence" value="ECO:0007669"/>
    <property type="project" value="UniProtKB-EC"/>
</dbReference>
<dbReference type="SUPFAM" id="SSF53633">
    <property type="entry name" value="Carbamate kinase-like"/>
    <property type="match status" value="1"/>
</dbReference>
<comment type="pathway">
    <text evidence="11">Amino-acid biosynthesis; L-methionine biosynthesis via de novo pathway; L-homoserine from L-aspartate: step 1/3.</text>
</comment>
<organism evidence="13 14">
    <name type="scientific">Phototrophicus methaneseepsis</name>
    <dbReference type="NCBI Taxonomy" id="2710758"/>
    <lineage>
        <taxon>Bacteria</taxon>
        <taxon>Bacillati</taxon>
        <taxon>Chloroflexota</taxon>
        <taxon>Candidatus Thermofontia</taxon>
        <taxon>Phototrophicales</taxon>
        <taxon>Phototrophicaceae</taxon>
        <taxon>Phototrophicus</taxon>
    </lineage>
</organism>
<dbReference type="GO" id="GO:0019877">
    <property type="term" value="P:diaminopimelate biosynthetic process"/>
    <property type="evidence" value="ECO:0007669"/>
    <property type="project" value="UniProtKB-KW"/>
</dbReference>
<comment type="catalytic activity">
    <reaction evidence="8 10">
        <text>L-aspartate + ATP = 4-phospho-L-aspartate + ADP</text>
        <dbReference type="Rhea" id="RHEA:23776"/>
        <dbReference type="ChEBI" id="CHEBI:29991"/>
        <dbReference type="ChEBI" id="CHEBI:30616"/>
        <dbReference type="ChEBI" id="CHEBI:57535"/>
        <dbReference type="ChEBI" id="CHEBI:456216"/>
        <dbReference type="EC" id="2.7.2.4"/>
    </reaction>
</comment>
<dbReference type="Gene3D" id="3.40.1160.10">
    <property type="entry name" value="Acetylglutamate kinase-like"/>
    <property type="match status" value="1"/>
</dbReference>
<evidence type="ECO:0000256" key="11">
    <source>
        <dbReference type="RuleBase" id="RU004249"/>
    </source>
</evidence>
<evidence type="ECO:0000256" key="7">
    <source>
        <dbReference type="ARBA" id="ARBA00022915"/>
    </source>
</evidence>
<evidence type="ECO:0000259" key="12">
    <source>
        <dbReference type="Pfam" id="PF00696"/>
    </source>
</evidence>
<dbReference type="PANTHER" id="PTHR21499:SF59">
    <property type="entry name" value="ASPARTOKINASE"/>
    <property type="match status" value="1"/>
</dbReference>
<keyword evidence="14" id="KW-1185">Reference proteome</keyword>
<keyword evidence="4 9" id="KW-0547">Nucleotide-binding</keyword>
<dbReference type="CDD" id="cd04892">
    <property type="entry name" value="ACT_AK-like_2"/>
    <property type="match status" value="1"/>
</dbReference>
<dbReference type="GO" id="GO:0005524">
    <property type="term" value="F:ATP binding"/>
    <property type="evidence" value="ECO:0007669"/>
    <property type="project" value="UniProtKB-KW"/>
</dbReference>
<proteinExistence type="inferred from homology"/>
<feature type="domain" description="Aspartate/glutamate/uridylate kinase" evidence="12">
    <location>
        <begin position="3"/>
        <end position="292"/>
    </location>
</feature>
<sequence length="467" mass="50744">MGTLVMKFGGSTLGTPAALAQVLSIILHEEKQWDHLVVVVSALDGVTDMMLEAAQLAQIGSARGYRRIAATIRTRHLALVENLPLGNLESTALQADIDRLLFEMLDTCQQVSNTPSDTLSPEISDAVAGVGEKLSARIIAAMLRHNDVRSVAIDGTDIIVTDSTYGNANPIQDKTCERIEQNLMPMLSRKIVPVVTGFIGVTETGKATTMGRGGSDYTASILSLCVDAKEVWIWSDVDGMMSADPREIESARIIPELAYEEVSELAYFGARILHARMIKPLRDHSIALRIKNVYKPQHPGTHIHANADSSTNTIKAVTSIHGFIITTGRHEAVYELIEQVHQVLYQASGSHMDTMLVSQSSSHTMVCFVVPTSVGIEATGSLNQIVDDALASVEGEDWDVSPVRIVTAIGKNMDTHNEMTARIFQRLSDLRLLGVAQGPSGCSLSLVLLPNESKQALERIHELVLEH</sequence>
<evidence type="ECO:0000256" key="1">
    <source>
        <dbReference type="ARBA" id="ARBA00004766"/>
    </source>
</evidence>
<evidence type="ECO:0000313" key="14">
    <source>
        <dbReference type="Proteomes" id="UP000594468"/>
    </source>
</evidence>
<evidence type="ECO:0000256" key="9">
    <source>
        <dbReference type="PIRSR" id="PIRSR000726-1"/>
    </source>
</evidence>
<evidence type="ECO:0000256" key="4">
    <source>
        <dbReference type="ARBA" id="ARBA00022741"/>
    </source>
</evidence>
<dbReference type="SUPFAM" id="SSF55021">
    <property type="entry name" value="ACT-like"/>
    <property type="match status" value="1"/>
</dbReference>
<dbReference type="InterPro" id="IPR001341">
    <property type="entry name" value="Asp_kinase"/>
</dbReference>
<dbReference type="InterPro" id="IPR045865">
    <property type="entry name" value="ACT-like_dom_sf"/>
</dbReference>
<dbReference type="UniPathway" id="UPA00051">
    <property type="reaction ID" value="UER00462"/>
</dbReference>
<dbReference type="Gene3D" id="1.20.120.1320">
    <property type="entry name" value="Aspartokinase, catalytic domain"/>
    <property type="match status" value="1"/>
</dbReference>
<dbReference type="KEGG" id="pmet:G4Y79_13835"/>
<keyword evidence="3 10" id="KW-0808">Transferase</keyword>
<dbReference type="UniPathway" id="UPA00050">
    <property type="reaction ID" value="UER00461"/>
</dbReference>
<dbReference type="InterPro" id="IPR036393">
    <property type="entry name" value="AceGlu_kinase-like_sf"/>
</dbReference>
<accession>A0A7S8ICY1</accession>
<evidence type="ECO:0000256" key="6">
    <source>
        <dbReference type="ARBA" id="ARBA00022840"/>
    </source>
</evidence>
<protein>
    <recommendedName>
        <fullName evidence="10">Aspartokinase</fullName>
        <ecNumber evidence="10">2.7.2.4</ecNumber>
    </recommendedName>
</protein>
<evidence type="ECO:0000256" key="2">
    <source>
        <dbReference type="ARBA" id="ARBA00010122"/>
    </source>
</evidence>
<dbReference type="GO" id="GO:0005829">
    <property type="term" value="C:cytosol"/>
    <property type="evidence" value="ECO:0007669"/>
    <property type="project" value="TreeGrafter"/>
</dbReference>
<keyword evidence="5 10" id="KW-0418">Kinase</keyword>
<evidence type="ECO:0000256" key="3">
    <source>
        <dbReference type="ARBA" id="ARBA00022679"/>
    </source>
</evidence>
<comment type="pathway">
    <text evidence="11">Amino-acid biosynthesis; L-threonine biosynthesis; L-threonine from L-aspartate: step 1/5.</text>
</comment>
<evidence type="ECO:0000256" key="5">
    <source>
        <dbReference type="ARBA" id="ARBA00022777"/>
    </source>
</evidence>
<dbReference type="GO" id="GO:0009089">
    <property type="term" value="P:lysine biosynthetic process via diaminopimelate"/>
    <property type="evidence" value="ECO:0007669"/>
    <property type="project" value="UniProtKB-UniPathway"/>
</dbReference>
<feature type="binding site" evidence="9">
    <location>
        <position position="246"/>
    </location>
    <ligand>
        <name>ATP</name>
        <dbReference type="ChEBI" id="CHEBI:30616"/>
    </ligand>
</feature>
<reference evidence="13 14" key="1">
    <citation type="submission" date="2020-02" db="EMBL/GenBank/DDBJ databases">
        <authorList>
            <person name="Zheng R.K."/>
            <person name="Sun C.M."/>
        </authorList>
    </citation>
    <scope>NUCLEOTIDE SEQUENCE [LARGE SCALE GENOMIC DNA]</scope>
    <source>
        <strain evidence="14">rifampicinis</strain>
    </source>
</reference>
<keyword evidence="11" id="KW-0028">Amino-acid biosynthesis</keyword>
<name>A0A7S8ICY1_9CHLR</name>
<dbReference type="PIRSF" id="PIRSF000726">
    <property type="entry name" value="Asp_kin"/>
    <property type="match status" value="1"/>
</dbReference>
<dbReference type="Proteomes" id="UP000594468">
    <property type="component" value="Chromosome"/>
</dbReference>
<gene>
    <name evidence="13" type="ORF">G4Y79_13835</name>
</gene>